<dbReference type="EMBL" id="VCKY01000208">
    <property type="protein sequence ID" value="TMR09980.1"/>
    <property type="molecule type" value="Genomic_DNA"/>
</dbReference>
<dbReference type="Proteomes" id="UP000309128">
    <property type="component" value="Unassembled WGS sequence"/>
</dbReference>
<dbReference type="RefSeq" id="WP_138672098.1">
    <property type="nucleotide sequence ID" value="NZ_VCKY01000208.1"/>
</dbReference>
<dbReference type="OrthoDB" id="3520945at2"/>
<reference evidence="1 2" key="1">
    <citation type="submission" date="2019-05" db="EMBL/GenBank/DDBJ databases">
        <title>Draft genome sequence of Nonomuraea turkmeniaca DSM 43926.</title>
        <authorList>
            <person name="Saricaoglu S."/>
            <person name="Isik K."/>
        </authorList>
    </citation>
    <scope>NUCLEOTIDE SEQUENCE [LARGE SCALE GENOMIC DNA]</scope>
    <source>
        <strain evidence="1 2">DSM 43926</strain>
    </source>
</reference>
<evidence type="ECO:0000313" key="2">
    <source>
        <dbReference type="Proteomes" id="UP000309128"/>
    </source>
</evidence>
<evidence type="ECO:0000313" key="1">
    <source>
        <dbReference type="EMBL" id="TMR09980.1"/>
    </source>
</evidence>
<gene>
    <name evidence="1" type="ORF">ETD86_41415</name>
</gene>
<comment type="caution">
    <text evidence="1">The sequence shown here is derived from an EMBL/GenBank/DDBJ whole genome shotgun (WGS) entry which is preliminary data.</text>
</comment>
<name>A0A5S4F1M1_9ACTN</name>
<organism evidence="1 2">
    <name type="scientific">Nonomuraea turkmeniaca</name>
    <dbReference type="NCBI Taxonomy" id="103838"/>
    <lineage>
        <taxon>Bacteria</taxon>
        <taxon>Bacillati</taxon>
        <taxon>Actinomycetota</taxon>
        <taxon>Actinomycetes</taxon>
        <taxon>Streptosporangiales</taxon>
        <taxon>Streptosporangiaceae</taxon>
        <taxon>Nonomuraea</taxon>
    </lineage>
</organism>
<dbReference type="AlphaFoldDB" id="A0A5S4F1M1"/>
<proteinExistence type="predicted"/>
<accession>A0A5S4F1M1</accession>
<keyword evidence="2" id="KW-1185">Reference proteome</keyword>
<protein>
    <submittedName>
        <fullName evidence="1">Uncharacterized protein</fullName>
    </submittedName>
</protein>
<sequence>MSSLLTAVEYERTAAMLRGRRIHRVVYYPLMGGEDGCDIEEWDFGTWHQPTMGVELSTDDGACFSAVWGSSFDHFGLEVFPEPMTAHLRMIGEPGGSAAVDVTDHPHWSSLVGRKLTSVDIAWSQGSESELRTPNAIRLCSREKAVWIAVGSPAEWTPAEVYHLGTDDVMVIFTAEFAAKVGIPSVD</sequence>